<keyword evidence="1" id="KW-0732">Signal</keyword>
<gene>
    <name evidence="3" type="ORF">A6E04_03000</name>
</gene>
<feature type="signal peptide" evidence="1">
    <location>
        <begin position="1"/>
        <end position="21"/>
    </location>
</feature>
<dbReference type="InterPro" id="IPR016087">
    <property type="entry name" value="Chalcone_isomerase"/>
</dbReference>
<feature type="chain" id="PRO_5008632439" description="Chalcone isomerase domain-containing protein" evidence="1">
    <location>
        <begin position="22"/>
        <end position="168"/>
    </location>
</feature>
<dbReference type="STRING" id="688.A6E04_03000"/>
<proteinExistence type="predicted"/>
<evidence type="ECO:0000313" key="3">
    <source>
        <dbReference type="EMBL" id="OCH22887.1"/>
    </source>
</evidence>
<dbReference type="RefSeq" id="WP_065609356.1">
    <property type="nucleotide sequence ID" value="NZ_CAWMPN010000004.1"/>
</dbReference>
<dbReference type="Proteomes" id="UP000093523">
    <property type="component" value="Unassembled WGS sequence"/>
</dbReference>
<name>A0A1B9P300_ALILO</name>
<protein>
    <recommendedName>
        <fullName evidence="2">Chalcone isomerase domain-containing protein</fullName>
    </recommendedName>
</protein>
<sequence>MFKLIKVLMIAGLLMTNSVLASPLSGLSSSGKSELSWFLISVYEAQLFTSSGKFQYGDYPQALEIEYYRHISKENLIKATKDQWEDQSINHPKIDAWLVELETVFPDVKPQDKLVFTIDKNGSNHFYLNDKPLGNIANQDFSQLFLDIWVSEKTTYPDLRLELIGDRK</sequence>
<reference evidence="3 4" key="1">
    <citation type="submission" date="2016-06" db="EMBL/GenBank/DDBJ databases">
        <authorList>
            <person name="Kjaerup R.B."/>
            <person name="Dalgaard T.S."/>
            <person name="Juul-Madsen H.R."/>
        </authorList>
    </citation>
    <scope>NUCLEOTIDE SEQUENCE [LARGE SCALE GENOMIC DNA]</scope>
    <source>
        <strain evidence="3 4">1S159</strain>
    </source>
</reference>
<dbReference type="Pfam" id="PF16036">
    <property type="entry name" value="Chalcone_3"/>
    <property type="match status" value="1"/>
</dbReference>
<dbReference type="OrthoDB" id="8527419at2"/>
<feature type="domain" description="Chalcone isomerase" evidence="2">
    <location>
        <begin position="38"/>
        <end position="165"/>
    </location>
</feature>
<accession>A0A1B9P300</accession>
<dbReference type="AlphaFoldDB" id="A0A1B9P300"/>
<comment type="caution">
    <text evidence="3">The sequence shown here is derived from an EMBL/GenBank/DDBJ whole genome shotgun (WGS) entry which is preliminary data.</text>
</comment>
<evidence type="ECO:0000256" key="1">
    <source>
        <dbReference type="SAM" id="SignalP"/>
    </source>
</evidence>
<organism evidence="3 4">
    <name type="scientific">Aliivibrio logei</name>
    <name type="common">Vibrio logei</name>
    <dbReference type="NCBI Taxonomy" id="688"/>
    <lineage>
        <taxon>Bacteria</taxon>
        <taxon>Pseudomonadati</taxon>
        <taxon>Pseudomonadota</taxon>
        <taxon>Gammaproteobacteria</taxon>
        <taxon>Vibrionales</taxon>
        <taxon>Vibrionaceae</taxon>
        <taxon>Aliivibrio</taxon>
    </lineage>
</organism>
<dbReference type="EMBL" id="MAJU01000004">
    <property type="protein sequence ID" value="OCH22887.1"/>
    <property type="molecule type" value="Genomic_DNA"/>
</dbReference>
<evidence type="ECO:0000313" key="4">
    <source>
        <dbReference type="Proteomes" id="UP000093523"/>
    </source>
</evidence>
<evidence type="ECO:0000259" key="2">
    <source>
        <dbReference type="Pfam" id="PF16036"/>
    </source>
</evidence>